<feature type="region of interest" description="Disordered" evidence="1">
    <location>
        <begin position="141"/>
        <end position="164"/>
    </location>
</feature>
<sequence length="572" mass="63236">MKVNTPRNVMLVLAFNLVRSGKMASSMRALDRRPATLAFTILRRSRTFTARSSILKTRMVSFADGELSSDQQMSPNKKKSSLYTVVVHRNRQSIAFREGTPLVFGGSVASTFSEDWHDELHADAIDDIPIGSLVAVVVSRDSSSTPGKRNKDSRGKKRNVSSERIDDEAVVHHSFKALDNDSTYRDMINQLQLIGYGVYNENSMYRVRILCHDTMHPGLTKEIRSIRKQIQRGDFQSENYDSCSTTLQLKLILERKIADATKTRLAMGLPSSGISDTYRLVNGEGDGLSGLAVDILGGKTAIVMSSAAWCEIHKETIWSVLEKSLREHPSYRELNVDIVWRNTPSRLKQDGYEVLPKSDEDDEDERAEISVIATESSVKYLTYPYSNGQKTGFYCDQRENRLMLAELCQNKRILDLCCYTGGFALNAMVRGRATLAIGVDSSQEAVDAATANASLNGLAEKDVSFARADIAAFMKSAIDANNEFDVVVLDPPKLAPSISSLDRASKKYHALNRDAINLINKSQGGLLLTCTCSAAMTQKDGGQYFLNVVNGAALSAKRRVTLLRPASQQDSI</sequence>
<dbReference type="GO" id="GO:0032259">
    <property type="term" value="P:methylation"/>
    <property type="evidence" value="ECO:0007669"/>
    <property type="project" value="UniProtKB-KW"/>
</dbReference>
<evidence type="ECO:0000313" key="2">
    <source>
        <dbReference type="EMBL" id="KAL3790636.1"/>
    </source>
</evidence>
<gene>
    <name evidence="2" type="ORF">ACHAW5_004203</name>
</gene>
<dbReference type="EMBL" id="JALLAZ020000628">
    <property type="protein sequence ID" value="KAL3790636.1"/>
    <property type="molecule type" value="Genomic_DNA"/>
</dbReference>
<dbReference type="CDD" id="cd02440">
    <property type="entry name" value="AdoMet_MTases"/>
    <property type="match status" value="1"/>
</dbReference>
<keyword evidence="3" id="KW-1185">Reference proteome</keyword>
<reference evidence="2 3" key="1">
    <citation type="submission" date="2024-10" db="EMBL/GenBank/DDBJ databases">
        <title>Updated reference genomes for cyclostephanoid diatoms.</title>
        <authorList>
            <person name="Roberts W.R."/>
            <person name="Alverson A.J."/>
        </authorList>
    </citation>
    <scope>NUCLEOTIDE SEQUENCE [LARGE SCALE GENOMIC DNA]</scope>
    <source>
        <strain evidence="2 3">AJA276-08</strain>
    </source>
</reference>
<evidence type="ECO:0008006" key="4">
    <source>
        <dbReference type="Google" id="ProtNLM"/>
    </source>
</evidence>
<dbReference type="CDD" id="cd11572">
    <property type="entry name" value="RlmI_M_like"/>
    <property type="match status" value="1"/>
</dbReference>
<dbReference type="Pfam" id="PF03602">
    <property type="entry name" value="Cons_hypoth95"/>
    <property type="match status" value="1"/>
</dbReference>
<organism evidence="2 3">
    <name type="scientific">Stephanodiscus triporus</name>
    <dbReference type="NCBI Taxonomy" id="2934178"/>
    <lineage>
        <taxon>Eukaryota</taxon>
        <taxon>Sar</taxon>
        <taxon>Stramenopiles</taxon>
        <taxon>Ochrophyta</taxon>
        <taxon>Bacillariophyta</taxon>
        <taxon>Coscinodiscophyceae</taxon>
        <taxon>Thalassiosirophycidae</taxon>
        <taxon>Stephanodiscales</taxon>
        <taxon>Stephanodiscaceae</taxon>
        <taxon>Stephanodiscus</taxon>
    </lineage>
</organism>
<evidence type="ECO:0000313" key="3">
    <source>
        <dbReference type="Proteomes" id="UP001530315"/>
    </source>
</evidence>
<dbReference type="Proteomes" id="UP001530315">
    <property type="component" value="Unassembled WGS sequence"/>
</dbReference>
<name>A0ABD3PTD7_9STRA</name>
<evidence type="ECO:0000256" key="1">
    <source>
        <dbReference type="SAM" id="MobiDB-lite"/>
    </source>
</evidence>
<accession>A0ABD3PTD7</accession>
<dbReference type="PANTHER" id="PTHR42873:SF1">
    <property type="entry name" value="S-ADENOSYLMETHIONINE-DEPENDENT METHYLTRANSFERASE DOMAIN-CONTAINING PROTEIN"/>
    <property type="match status" value="1"/>
</dbReference>
<proteinExistence type="predicted"/>
<dbReference type="Gene3D" id="3.30.750.80">
    <property type="entry name" value="RNA methyltransferase domain (HRMD) like"/>
    <property type="match status" value="1"/>
</dbReference>
<dbReference type="AlphaFoldDB" id="A0ABD3PTD7"/>
<dbReference type="SUPFAM" id="SSF53335">
    <property type="entry name" value="S-adenosyl-L-methionine-dependent methyltransferases"/>
    <property type="match status" value="1"/>
</dbReference>
<dbReference type="Gene3D" id="3.40.50.150">
    <property type="entry name" value="Vaccinia Virus protein VP39"/>
    <property type="match status" value="1"/>
</dbReference>
<comment type="caution">
    <text evidence="2">The sequence shown here is derived from an EMBL/GenBank/DDBJ whole genome shotgun (WGS) entry which is preliminary data.</text>
</comment>
<dbReference type="InterPro" id="IPR029063">
    <property type="entry name" value="SAM-dependent_MTases_sf"/>
</dbReference>
<protein>
    <recommendedName>
        <fullName evidence="4">PUA domain-containing protein</fullName>
    </recommendedName>
</protein>
<dbReference type="PANTHER" id="PTHR42873">
    <property type="entry name" value="RIBOSOMAL RNA LARGE SUBUNIT METHYLTRANSFERASE"/>
    <property type="match status" value="1"/>
</dbReference>
<dbReference type="GO" id="GO:0008168">
    <property type="term" value="F:methyltransferase activity"/>
    <property type="evidence" value="ECO:0007669"/>
    <property type="project" value="UniProtKB-KW"/>
</dbReference>